<evidence type="ECO:0000256" key="1">
    <source>
        <dbReference type="ARBA" id="ARBA00004651"/>
    </source>
</evidence>
<dbReference type="STRING" id="1121353.H924_03140"/>
<feature type="transmembrane region" description="Helical" evidence="6">
    <location>
        <begin position="359"/>
        <end position="377"/>
    </location>
</feature>
<feature type="transmembrane region" description="Helical" evidence="6">
    <location>
        <begin position="110"/>
        <end position="130"/>
    </location>
</feature>
<feature type="transmembrane region" description="Helical" evidence="6">
    <location>
        <begin position="208"/>
        <end position="232"/>
    </location>
</feature>
<dbReference type="InterPro" id="IPR050367">
    <property type="entry name" value="APC_superfamily"/>
</dbReference>
<dbReference type="PIRSF" id="PIRSF006060">
    <property type="entry name" value="AA_transporter"/>
    <property type="match status" value="1"/>
</dbReference>
<reference evidence="7 8" key="1">
    <citation type="submission" date="2013-02" db="EMBL/GenBank/DDBJ databases">
        <title>The complete genome sequence of Corynebacterium callunae DSM 20147.</title>
        <authorList>
            <person name="Ruckert C."/>
            <person name="Albersmeier A."/>
            <person name="Kalinowski J."/>
        </authorList>
    </citation>
    <scope>NUCLEOTIDE SEQUENCE [LARGE SCALE GENOMIC DNA]</scope>
    <source>
        <strain evidence="7 8">DSM 20147</strain>
    </source>
</reference>
<organism evidence="7 8">
    <name type="scientific">Corynebacterium callunae DSM 20147</name>
    <dbReference type="NCBI Taxonomy" id="1121353"/>
    <lineage>
        <taxon>Bacteria</taxon>
        <taxon>Bacillati</taxon>
        <taxon>Actinomycetota</taxon>
        <taxon>Actinomycetes</taxon>
        <taxon>Mycobacteriales</taxon>
        <taxon>Corynebacteriaceae</taxon>
        <taxon>Corynebacterium</taxon>
    </lineage>
</organism>
<name>M1UXQ6_9CORY</name>
<evidence type="ECO:0000313" key="7">
    <source>
        <dbReference type="EMBL" id="AGG66078.1"/>
    </source>
</evidence>
<feature type="transmembrane region" description="Helical" evidence="6">
    <location>
        <begin position="455"/>
        <end position="477"/>
    </location>
</feature>
<comment type="subcellular location">
    <subcellularLocation>
        <location evidence="1">Cell membrane</location>
        <topology evidence="1">Multi-pass membrane protein</topology>
    </subcellularLocation>
</comment>
<dbReference type="RefSeq" id="WP_015650516.1">
    <property type="nucleotide sequence ID" value="NC_020506.1"/>
</dbReference>
<accession>M1UXQ6</accession>
<dbReference type="Gene3D" id="1.20.1740.10">
    <property type="entry name" value="Amino acid/polyamine transporter I"/>
    <property type="match status" value="1"/>
</dbReference>
<feature type="transmembrane region" description="Helical" evidence="6">
    <location>
        <begin position="421"/>
        <end position="443"/>
    </location>
</feature>
<feature type="transmembrane region" description="Helical" evidence="6">
    <location>
        <begin position="383"/>
        <end position="409"/>
    </location>
</feature>
<keyword evidence="5 6" id="KW-0472">Membrane</keyword>
<feature type="transmembrane region" description="Helical" evidence="6">
    <location>
        <begin position="69"/>
        <end position="89"/>
    </location>
</feature>
<dbReference type="PANTHER" id="PTHR42770">
    <property type="entry name" value="AMINO ACID TRANSPORTER-RELATED"/>
    <property type="match status" value="1"/>
</dbReference>
<dbReference type="KEGG" id="ccn:H924_03140"/>
<evidence type="ECO:0000256" key="6">
    <source>
        <dbReference type="SAM" id="Phobius"/>
    </source>
</evidence>
<evidence type="ECO:0000256" key="4">
    <source>
        <dbReference type="ARBA" id="ARBA00022989"/>
    </source>
</evidence>
<dbReference type="OrthoDB" id="137613at2"/>
<dbReference type="InterPro" id="IPR002293">
    <property type="entry name" value="AA/rel_permease1"/>
</dbReference>
<feature type="transmembrane region" description="Helical" evidence="6">
    <location>
        <begin position="300"/>
        <end position="323"/>
    </location>
</feature>
<feature type="transmembrane region" description="Helical" evidence="6">
    <location>
        <begin position="252"/>
        <end position="272"/>
    </location>
</feature>
<feature type="transmembrane region" description="Helical" evidence="6">
    <location>
        <begin position="37"/>
        <end position="57"/>
    </location>
</feature>
<gene>
    <name evidence="7" type="ORF">H924_03140</name>
</gene>
<proteinExistence type="predicted"/>
<evidence type="ECO:0000256" key="3">
    <source>
        <dbReference type="ARBA" id="ARBA00022692"/>
    </source>
</evidence>
<evidence type="ECO:0000256" key="2">
    <source>
        <dbReference type="ARBA" id="ARBA00022475"/>
    </source>
</evidence>
<dbReference type="AlphaFoldDB" id="M1UXQ6"/>
<dbReference type="GO" id="GO:0005886">
    <property type="term" value="C:plasma membrane"/>
    <property type="evidence" value="ECO:0007669"/>
    <property type="project" value="UniProtKB-SubCell"/>
</dbReference>
<dbReference type="eggNOG" id="COG0531">
    <property type="taxonomic scope" value="Bacteria"/>
</dbReference>
<evidence type="ECO:0008006" key="9">
    <source>
        <dbReference type="Google" id="ProtNLM"/>
    </source>
</evidence>
<protein>
    <recommendedName>
        <fullName evidence="9">Amino acid transporter</fullName>
    </recommendedName>
</protein>
<dbReference type="EMBL" id="CP004354">
    <property type="protein sequence ID" value="AGG66078.1"/>
    <property type="molecule type" value="Genomic_DNA"/>
</dbReference>
<keyword evidence="3 6" id="KW-0812">Transmembrane</keyword>
<keyword evidence="4 6" id="KW-1133">Transmembrane helix</keyword>
<evidence type="ECO:0000256" key="5">
    <source>
        <dbReference type="ARBA" id="ARBA00023136"/>
    </source>
</evidence>
<dbReference type="HOGENOM" id="CLU_007946_20_1_11"/>
<dbReference type="GO" id="GO:0022857">
    <property type="term" value="F:transmembrane transporter activity"/>
    <property type="evidence" value="ECO:0007669"/>
    <property type="project" value="InterPro"/>
</dbReference>
<dbReference type="Proteomes" id="UP000011760">
    <property type="component" value="Chromosome"/>
</dbReference>
<feature type="transmembrane region" description="Helical" evidence="6">
    <location>
        <begin position="150"/>
        <end position="169"/>
    </location>
</feature>
<feature type="transmembrane region" description="Helical" evidence="6">
    <location>
        <begin position="176"/>
        <end position="196"/>
    </location>
</feature>
<sequence length="485" mass="50656">MTIKTPPETVSTSTIPQSGSSIVSTEVSRAKLGTTSIVFMVIAATAPLTVIAGALPVGIAAGNGAGYPAMYALSAVILGVFSVGLTTMARRIKKPGAFYSYVEAASNQHIGMGTAWLALLTYTAVQFAVYAYLGVNLASLSAQAGIPTPWWAWMLVNVIIIGFLGYRHIELSSKALGYVLVGEIGITLLMVAMIIAKGGSDGLDLDSFAPSAITSGSPVVGLMLAFAGFIGFEATTVFRDEAKDPERTIPRATYISLAVIGIFYTLSGWAIVEAWGAADIAAIAAEDPEGMVITTAANYIGSWAGIVVQVLLPTSLFAASLSFHNVLARYIKSIAQDGCLPTKVAATHARHGSPHTASVVQSISVVVLLAVAVIVGADPITQIFTWFSGLSTYAIVIMMVMVSAAVIRYFAMNRSANDSTWATFIAPMISLVALIAVLIFIVINLPMLVGGSVTIAIAMGVLAPIFFGIGYFSSLVVRKGKITHA</sequence>
<keyword evidence="2" id="KW-1003">Cell membrane</keyword>
<evidence type="ECO:0000313" key="8">
    <source>
        <dbReference type="Proteomes" id="UP000011760"/>
    </source>
</evidence>
<dbReference type="Pfam" id="PF13520">
    <property type="entry name" value="AA_permease_2"/>
    <property type="match status" value="1"/>
</dbReference>
<keyword evidence="8" id="KW-1185">Reference proteome</keyword>
<dbReference type="PATRIC" id="fig|1121353.3.peg.649"/>
<dbReference type="PANTHER" id="PTHR42770:SF16">
    <property type="entry name" value="AMINO ACID PERMEASE"/>
    <property type="match status" value="1"/>
</dbReference>